<feature type="region of interest" description="Disordered" evidence="1">
    <location>
        <begin position="1107"/>
        <end position="1130"/>
    </location>
</feature>
<keyword evidence="2" id="KW-0472">Membrane</keyword>
<organism evidence="3 4">
    <name type="scientific">Babesia ovata</name>
    <dbReference type="NCBI Taxonomy" id="189622"/>
    <lineage>
        <taxon>Eukaryota</taxon>
        <taxon>Sar</taxon>
        <taxon>Alveolata</taxon>
        <taxon>Apicomplexa</taxon>
        <taxon>Aconoidasida</taxon>
        <taxon>Piroplasmida</taxon>
        <taxon>Babesiidae</taxon>
        <taxon>Babesia</taxon>
    </lineage>
</organism>
<keyword evidence="2" id="KW-1133">Transmembrane helix</keyword>
<accession>A0A2H6K7L4</accession>
<protein>
    <submittedName>
        <fullName evidence="3">Extracellular matrix-binding ebh</fullName>
    </submittedName>
</protein>
<gene>
    <name evidence="3" type="ORF">BOVATA_004800</name>
</gene>
<evidence type="ECO:0000313" key="4">
    <source>
        <dbReference type="Proteomes" id="UP000236319"/>
    </source>
</evidence>
<reference evidence="3 4" key="1">
    <citation type="journal article" date="2017" name="BMC Genomics">
        <title>Whole-genome assembly of Babesia ovata and comparative genomics between closely related pathogens.</title>
        <authorList>
            <person name="Yamagishi J."/>
            <person name="Asada M."/>
            <person name="Hakimi H."/>
            <person name="Tanaka T.Q."/>
            <person name="Sugimoto C."/>
            <person name="Kawazu S."/>
        </authorList>
    </citation>
    <scope>NUCLEOTIDE SEQUENCE [LARGE SCALE GENOMIC DNA]</scope>
    <source>
        <strain evidence="3 4">Miyake</strain>
    </source>
</reference>
<keyword evidence="2" id="KW-0812">Transmembrane</keyword>
<dbReference type="GeneID" id="39872757"/>
<dbReference type="VEuPathDB" id="PiroplasmaDB:BOVATA_004800"/>
<dbReference type="EMBL" id="BDSA01000001">
    <property type="protein sequence ID" value="GBE58987.1"/>
    <property type="molecule type" value="Genomic_DNA"/>
</dbReference>
<name>A0A2H6K7L4_9APIC</name>
<evidence type="ECO:0000256" key="2">
    <source>
        <dbReference type="SAM" id="Phobius"/>
    </source>
</evidence>
<proteinExistence type="predicted"/>
<sequence length="2706" mass="299142">MAPKALTDCPENLREAIDWLIQVKQGHGIPRLSEALGKLFDNVIQDAERSLSSLSEADEPSAGDVISKLQGFRSSFPKDSANSNKNILHNVCSSLERFLGYRSPGTYDGSGIVYGSASRLCDAIVTFLYRVISDVRDNQPYVVGRVLLGGLVGDLVKARWTGHHGFKAVVPKVASVLGTYNQNVKASNDKVKRPISDIIAYVKSEGGELPPKISKLNKTNPSESDVKTAEELAKECVGRGKEFGKAFTSKTHKHYMKDAFDDLNASLRDKIHNARNSVGRETAMLSRWSKKQYKNYEAMVKLIKQAFSKLKAKVNSKIEKEVTDLVNNLKGLVRRILAQLENISKTLASYVVKLETWMKDATEFVDNVLQKQVNEIVKELDADEPSKTPNHKKNLDEAIKKVENKLEKSVGDLQAWKQVANQLLEGTITSSNEVHGKLDHTEKVPPEGTTQIGKGIKKIEDAKQKITDVNAGLQTVHSNLEAWNAAAKDVLSNVIQRAESVRGGLDPNQKDDNHPIGHNIDKIKTSNESIQTANSRLLQQLGRLNSWIGAAEKIRKVAEEKAKEAYNKLDVNRTLAKKIGEIEEANELIKSVHSGLNGVHSNLGRWKGAAQKVLDSVIATTGIVKENLEPTKIDDAQGHPIGHNIGAITQARQGIVTANQKLGAHLGSLEGWKGEAYKVIGEAVSKAEEVYNKLDTNENKDPIGKKIKTIDDAQKAIDSANSSLRDEVTALGNWKRAAGEIVQAGQNKCDAILEKVGTDGNSKGDTIYKKAKKLSEDGARLFKAASEAKSLVESKVTAALGQVKDMDSKLREDLFKVKKNITEAVRKLGQTLETNVKNDLHKLEQGVNGGVKQYVHQLREHINKSVKKIRGSAGTEDDWKRKDAKGLLGIESAIKHYANAFSGADSFNTRVQGWLDAIWGKGDEGKENHKLQEWLKAWITAKGVNLSMVRLRVLGGISDMEALRKAIIEKIKGKFKDDAGKTAGEKVESVKGDGKSIEKNVQAVRDGCNEFVSQLDVKFKNGNQIAKEIAQAVADEVKGKIMYGTIEEKHITPLVEATMIALRTTVHQVASEIDSILLSDYRMGGEKTGIHIAKALDKAVKATRDLETTLSKPTSEQGSGKNGNGKADEEIKGELDKSFKKEPGATGDPSKYHFDSHFMNDFSTESSRLQLGTLKSSDGNDDVLKQQFGDDDSSKRITKFAQGKFTGYQKYVTDKISSLKTDTLQNIAEAGDLPKDIGEITTVGLEPFAQNGVDTILSTGEKTFKIPSYAIETELKAIAWLVDKGNGQAPAGKNGDEDGVKDLLKRLQEGLQNGKLKELKGKNVKGLAKIHEAIQNLKRETYVPKSGEIGTAVNLIKAQLEELRKQLKKDGQNDKTAVVNALNDLQKEGLGKNSNWNPTKSGNPVDGLMKIHEDIKKLHDEEFTKNPSTIGEYVQVISSTLGELQSNLESNVTEKLEDLREYALEYGGNWTVDGKFVDGIEKIKGELQAQNKTLSQQPGKIDKAIEKIRLELALIGFRLNDKDIDSDVVDQLTRLKEKIGMGDATNGNLQYIYDVIQKLQEGEFTHRPIEIRNSNEAIKSELIKLRTVLQGHKDSDVILTLNDLQNNGLSGGKWNKHGNEKGLDAIKNALQLQQSDLNKQPGNIDQGVKEITGELTKLQTQLTEQVTSKLETLKDQGLEKVDKWTVDSQQAKGLTKITGEIDEIKSKDVEDVKHQLKMLCSAIKHGSRALRDNLKYMKETLIDEGLKKIKDQINSLRSRQLEAAIRECRAFIDRDADVFKKRCIDELTKYVDQELKASEEELLQEARRQYVSTIQEMLMSFVAKVETELEELPEEIDRDLTIGFKGFMKTLEDGTTDDVSTGKGENINKLVNVKYPKDVSALSSAFMKFFGPLKDYVKNEIMRAHDEESKKTNPSLPPPAEPYAPKLYEVNAAINTVLIHIQNIQGYDHRLPGLLNDLIKALGEMKPETFGKITTPLLNTVGRGLREFVAEFGDAYVSTYSGAECRDADADKYAKVLLSMIPMAHDALSNLETKCGTNWRNNKICEFTPDDRDNGLGNCLAKCGYKVSLTDGLQEGELQNQFSGGAVYELLKSPVENVSVKMLIDGKSAEKEIKVVDILALCHNMLCRYLQACHLKVHASPRYPCTVRDMLSWLTGLQYTPVADQLTDHCRALLNRNCDDNDTPNREDKVMVQCINGLPFTIAEACSYANSLLVTIQGRGRGFDLAAYPYSVDFANNTAQLYYPDDPAEVLDMLRGIVCRLCSVLYFLYAQCCRATAETKGWRECHYGRQVPSSHWQCNTFDRQATDASHNCPPTSPLQSFLTDSCPNLLPHKLTATDNAIECVDCPGNLPGQQCLTPLGFWDLGLAASVERTGKDLAKSLGRLCSDADACLFQLCRTLSLLCPSAPQSLGDVFALFTHLLRTWDHESSRGAYSHHESYVTHLNDKAIDSLFPLWPQLHGSYQNAKLTDALKALVGHDHGDDSHDALSSLSAEPPCQSPSGCAPFLQPLALHANHTFPQKHAQLYISWSLLDALNNIDCTAHGCATCPSSPGNHGDKDACHCPSVVECGGPLPALYRYGFTYRNAHVLVAGSQRTRCSDLNDQLTKALHSNHFTELFHQIDEFLYCIRLPFLLTTVALWLIATLYILGVLLYRMDVLRIRSHLLTTAASHQVDVKALLTTSRKMLSLYHGVDYFDDDPMGQLDASQ</sequence>
<evidence type="ECO:0000256" key="1">
    <source>
        <dbReference type="SAM" id="MobiDB-lite"/>
    </source>
</evidence>
<evidence type="ECO:0000313" key="3">
    <source>
        <dbReference type="EMBL" id="GBE58987.1"/>
    </source>
</evidence>
<feature type="transmembrane region" description="Helical" evidence="2">
    <location>
        <begin position="2629"/>
        <end position="2652"/>
    </location>
</feature>
<keyword evidence="4" id="KW-1185">Reference proteome</keyword>
<comment type="caution">
    <text evidence="3">The sequence shown here is derived from an EMBL/GenBank/DDBJ whole genome shotgun (WGS) entry which is preliminary data.</text>
</comment>
<dbReference type="Proteomes" id="UP000236319">
    <property type="component" value="Unassembled WGS sequence"/>
</dbReference>
<dbReference type="RefSeq" id="XP_028865230.1">
    <property type="nucleotide sequence ID" value="XM_029009397.1"/>
</dbReference>
<feature type="compositionally biased region" description="Polar residues" evidence="1">
    <location>
        <begin position="1108"/>
        <end position="1119"/>
    </location>
</feature>